<dbReference type="InterPro" id="IPR002656">
    <property type="entry name" value="Acyl_transf_3_dom"/>
</dbReference>
<dbReference type="RefSeq" id="WP_052447821.1">
    <property type="nucleotide sequence ID" value="NZ_CAXKXZ010000007.1"/>
</dbReference>
<dbReference type="PANTHER" id="PTHR23028">
    <property type="entry name" value="ACETYLTRANSFERASE"/>
    <property type="match status" value="1"/>
</dbReference>
<keyword evidence="1" id="KW-0808">Transferase</keyword>
<dbReference type="AlphaFoldDB" id="A0A068Z3Y1"/>
<evidence type="ECO:0000313" key="1">
    <source>
        <dbReference type="EMBL" id="QLH62702.1"/>
    </source>
</evidence>
<dbReference type="PANTHER" id="PTHR23028:SF134">
    <property type="entry name" value="PUTATIVE (AFU_ORTHOLOGUE AFUA_4G08520)-RELATED"/>
    <property type="match status" value="1"/>
</dbReference>
<dbReference type="STRING" id="138074.SYMBAF_50248"/>
<dbReference type="Pfam" id="PF01757">
    <property type="entry name" value="Acyl_transf_3"/>
    <property type="match status" value="1"/>
</dbReference>
<proteinExistence type="predicted"/>
<dbReference type="Proteomes" id="UP000042738">
    <property type="component" value="Chromosome"/>
</dbReference>
<dbReference type="GO" id="GO:0016747">
    <property type="term" value="F:acyltransferase activity, transferring groups other than amino-acyl groups"/>
    <property type="evidence" value="ECO:0007669"/>
    <property type="project" value="InterPro"/>
</dbReference>
<accession>A0A068Z3Y1</accession>
<keyword evidence="1" id="KW-0012">Acyltransferase</keyword>
<organism evidence="1 2">
    <name type="scientific">Serratia symbiotica</name>
    <dbReference type="NCBI Taxonomy" id="138074"/>
    <lineage>
        <taxon>Bacteria</taxon>
        <taxon>Pseudomonadati</taxon>
        <taxon>Pseudomonadota</taxon>
        <taxon>Gammaproteobacteria</taxon>
        <taxon>Enterobacterales</taxon>
        <taxon>Yersiniaceae</taxon>
        <taxon>Serratia</taxon>
    </lineage>
</organism>
<sequence>MNTLPPRMVTKLKCLDSVRGIASLVVVLSHLSLVYFIYLHNIDGGKIPAKFPVQNYIHNSIFAFLYSGTSAVFIFFVMSGIVLSRGIEKKTDGYYYLTSFTRYFRLAIPATFSCLLMFVILFYISGSNYNLPGASEWLNSFIIANPTLIGAFLYGAIGSFLGVPVWDGQAYNPVLWTMKIELIGSLYVYMACILLKRNKILSLAVFLIASLALLPFNVTMGLSMVCFYCGFIYSVFNINYKNNFLGILLIIVGFYFAGIHNDSSSYEWITKFLKKHSYLILNFLSGIFIVYGVLISSVISHILEKKWFVYLGKLSFPIYIIHMPVIILTIYLTRDFANDSVVSMLAVSAASIFFSIVLARFVVPVDDFSISFSKAVYNKITRLGRFRKTS</sequence>
<evidence type="ECO:0000313" key="2">
    <source>
        <dbReference type="Proteomes" id="UP000042738"/>
    </source>
</evidence>
<dbReference type="GeneID" id="93736212"/>
<gene>
    <name evidence="1" type="ORF">SYMBAF_06735</name>
</gene>
<name>A0A068Z3Y1_9GAMM</name>
<dbReference type="EMBL" id="CP050855">
    <property type="protein sequence ID" value="QLH62702.1"/>
    <property type="molecule type" value="Genomic_DNA"/>
</dbReference>
<protein>
    <submittedName>
        <fullName evidence="1">Acyltransferase</fullName>
    </submittedName>
</protein>
<reference evidence="1 2" key="1">
    <citation type="journal article" date="2014" name="Genome Announc.">
        <title>Whole-Genome Sequence of Serratia symbiotica Strain CWBI-2.3T, a Free-Living Symbiont of the Black Bean Aphid Aphis fabae.</title>
        <authorList>
            <person name="Foray V."/>
            <person name="Grigorescu A.S."/>
            <person name="Sabri A."/>
            <person name="Haubruge E."/>
            <person name="Lognay G."/>
            <person name="Francis F."/>
            <person name="Fauconnier M.L."/>
            <person name="Hance T."/>
            <person name="Thonart P."/>
        </authorList>
    </citation>
    <scope>NUCLEOTIDE SEQUENCE [LARGE SCALE GENOMIC DNA]</scope>
    <source>
        <strain evidence="1">CWBI-2.3</strain>
    </source>
</reference>
<dbReference type="InterPro" id="IPR050879">
    <property type="entry name" value="Acyltransferase_3"/>
</dbReference>